<evidence type="ECO:0000256" key="12">
    <source>
        <dbReference type="ARBA" id="ARBA00049929"/>
    </source>
</evidence>
<evidence type="ECO:0000256" key="11">
    <source>
        <dbReference type="ARBA" id="ARBA00030268"/>
    </source>
</evidence>
<gene>
    <name evidence="15" type="ORF">BB560_001753</name>
    <name evidence="14" type="ORF">BB560_004944</name>
</gene>
<dbReference type="Proteomes" id="UP000245609">
    <property type="component" value="Unassembled WGS sequence"/>
</dbReference>
<dbReference type="GO" id="GO:0004830">
    <property type="term" value="F:tryptophan-tRNA ligase activity"/>
    <property type="evidence" value="ECO:0007669"/>
    <property type="project" value="UniProtKB-EC"/>
</dbReference>
<dbReference type="Pfam" id="PF00579">
    <property type="entry name" value="tRNA-synt_1b"/>
    <property type="match status" value="1"/>
</dbReference>
<accession>A0A2T9Z7T8</accession>
<keyword evidence="8 13" id="KW-0067">ATP-binding</keyword>
<evidence type="ECO:0000256" key="13">
    <source>
        <dbReference type="RuleBase" id="RU363036"/>
    </source>
</evidence>
<organism evidence="14 16">
    <name type="scientific">Smittium megazygosporum</name>
    <dbReference type="NCBI Taxonomy" id="133381"/>
    <lineage>
        <taxon>Eukaryota</taxon>
        <taxon>Fungi</taxon>
        <taxon>Fungi incertae sedis</taxon>
        <taxon>Zoopagomycota</taxon>
        <taxon>Kickxellomycotina</taxon>
        <taxon>Harpellomycetes</taxon>
        <taxon>Harpellales</taxon>
        <taxon>Legeriomycetaceae</taxon>
        <taxon>Smittium</taxon>
    </lineage>
</organism>
<dbReference type="FunFam" id="1.10.240.10:FF:000007">
    <property type="entry name" value="Tryptophan--tRNA ligase"/>
    <property type="match status" value="1"/>
</dbReference>
<dbReference type="EMBL" id="MBFS01000196">
    <property type="protein sequence ID" value="PVV03763.1"/>
    <property type="molecule type" value="Genomic_DNA"/>
</dbReference>
<keyword evidence="10 13" id="KW-0030">Aminoacyl-tRNA synthetase</keyword>
<dbReference type="InterPro" id="IPR014729">
    <property type="entry name" value="Rossmann-like_a/b/a_fold"/>
</dbReference>
<name>A0A2T9Z7T8_9FUNG</name>
<evidence type="ECO:0000256" key="5">
    <source>
        <dbReference type="ARBA" id="ARBA00022490"/>
    </source>
</evidence>
<dbReference type="GO" id="GO:0005737">
    <property type="term" value="C:cytoplasm"/>
    <property type="evidence" value="ECO:0007669"/>
    <property type="project" value="UniProtKB-SubCell"/>
</dbReference>
<dbReference type="AlphaFoldDB" id="A0A2T9Z7T8"/>
<keyword evidence="16" id="KW-1185">Reference proteome</keyword>
<protein>
    <recommendedName>
        <fullName evidence="4">Tryptophan--tRNA ligase, cytoplasmic</fullName>
        <ecNumber evidence="3">6.1.1.2</ecNumber>
    </recommendedName>
    <alternativeName>
        <fullName evidence="11">Tryptophanyl-tRNA synthetase</fullName>
    </alternativeName>
</protein>
<evidence type="ECO:0000256" key="3">
    <source>
        <dbReference type="ARBA" id="ARBA00013161"/>
    </source>
</evidence>
<comment type="catalytic activity">
    <reaction evidence="12">
        <text>tRNA(Trp) + L-tryptophan + ATP = L-tryptophyl-tRNA(Trp) + AMP + diphosphate + H(+)</text>
        <dbReference type="Rhea" id="RHEA:24080"/>
        <dbReference type="Rhea" id="RHEA-COMP:9671"/>
        <dbReference type="Rhea" id="RHEA-COMP:9705"/>
        <dbReference type="ChEBI" id="CHEBI:15378"/>
        <dbReference type="ChEBI" id="CHEBI:30616"/>
        <dbReference type="ChEBI" id="CHEBI:33019"/>
        <dbReference type="ChEBI" id="CHEBI:57912"/>
        <dbReference type="ChEBI" id="CHEBI:78442"/>
        <dbReference type="ChEBI" id="CHEBI:78535"/>
        <dbReference type="ChEBI" id="CHEBI:456215"/>
        <dbReference type="EC" id="6.1.1.2"/>
    </reaction>
</comment>
<dbReference type="Gene3D" id="1.10.240.10">
    <property type="entry name" value="Tyrosyl-Transfer RNA Synthetase"/>
    <property type="match status" value="1"/>
</dbReference>
<dbReference type="EC" id="6.1.1.2" evidence="3"/>
<evidence type="ECO:0000313" key="14">
    <source>
        <dbReference type="EMBL" id="PVV00663.1"/>
    </source>
</evidence>
<dbReference type="NCBIfam" id="TIGR00233">
    <property type="entry name" value="trpS"/>
    <property type="match status" value="1"/>
</dbReference>
<evidence type="ECO:0000256" key="7">
    <source>
        <dbReference type="ARBA" id="ARBA00022741"/>
    </source>
</evidence>
<evidence type="ECO:0000313" key="16">
    <source>
        <dbReference type="Proteomes" id="UP000245609"/>
    </source>
</evidence>
<dbReference type="PRINTS" id="PR01039">
    <property type="entry name" value="TRNASYNTHTRP"/>
</dbReference>
<dbReference type="PANTHER" id="PTHR10055:SF1">
    <property type="entry name" value="TRYPTOPHAN--TRNA LIGASE, CYTOPLASMIC"/>
    <property type="match status" value="1"/>
</dbReference>
<reference evidence="14 16" key="1">
    <citation type="journal article" date="2018" name="MBio">
        <title>Comparative Genomics Reveals the Core Gene Toolbox for the Fungus-Insect Symbiosis.</title>
        <authorList>
            <person name="Wang Y."/>
            <person name="Stata M."/>
            <person name="Wang W."/>
            <person name="Stajich J.E."/>
            <person name="White M.M."/>
            <person name="Moncalvo J.M."/>
        </authorList>
    </citation>
    <scope>NUCLEOTIDE SEQUENCE [LARGE SCALE GENOMIC DNA]</scope>
    <source>
        <strain evidence="14 16">SC-DP-2</strain>
    </source>
</reference>
<evidence type="ECO:0000313" key="15">
    <source>
        <dbReference type="EMBL" id="PVV03763.1"/>
    </source>
</evidence>
<comment type="caution">
    <text evidence="14">The sequence shown here is derived from an EMBL/GenBank/DDBJ whole genome shotgun (WGS) entry which is preliminary data.</text>
</comment>
<evidence type="ECO:0000256" key="2">
    <source>
        <dbReference type="ARBA" id="ARBA00005594"/>
    </source>
</evidence>
<dbReference type="Gene3D" id="3.40.50.620">
    <property type="entry name" value="HUPs"/>
    <property type="match status" value="1"/>
</dbReference>
<evidence type="ECO:0000256" key="4">
    <source>
        <dbReference type="ARBA" id="ARBA00013782"/>
    </source>
</evidence>
<dbReference type="InterPro" id="IPR002306">
    <property type="entry name" value="Trp-tRNA-ligase"/>
</dbReference>
<dbReference type="InterPro" id="IPR002305">
    <property type="entry name" value="aa-tRNA-synth_Ic"/>
</dbReference>
<evidence type="ECO:0000256" key="10">
    <source>
        <dbReference type="ARBA" id="ARBA00023146"/>
    </source>
</evidence>
<proteinExistence type="inferred from homology"/>
<evidence type="ECO:0000256" key="9">
    <source>
        <dbReference type="ARBA" id="ARBA00022917"/>
    </source>
</evidence>
<dbReference type="FunFam" id="3.40.50.620:FF:000033">
    <property type="entry name" value="tryptophan--tRNA ligase, cytoplasmic"/>
    <property type="match status" value="1"/>
</dbReference>
<dbReference type="PANTHER" id="PTHR10055">
    <property type="entry name" value="TRYPTOPHANYL-TRNA SYNTHETASE"/>
    <property type="match status" value="1"/>
</dbReference>
<sequence>MTNEESVQVSELSQKVSDMSVDQSVAEQKITPWEVEGAVVDGVQMSVDYDKLIQKFGTRHIDQELLDRFERVTGHKPHLFLRRGIFFSHRDMNAILDRYEKKKPFYLYTGRGPSKGSMHLGHMLPFIFCKWLQDVFDVPLVIQLTDDEKFLFKQGLSLDEAYKYSKSTVKEIAALGYKPEKTFIGQFYKNIIKISKSITGSTAKAVFGFTDTDCVGRMFYPCIQIAPCFSTSFPALFGSKKDIPCLIPCGIDQDPYFRLTRDISVKLGHPKPALLHSKFLPALQGSKSKMSSSVDNTAIFTTDTPAQIKNKINRYAFSGGADTLELHRLHGGNPDIDVAYQYMCYFVDDDELLDKLADEYRKGTLTTGEMKQHSIKVIQEFVSEFQAKLAKITDQDVANFMDPNYPRTFYFSDSI</sequence>
<keyword evidence="5" id="KW-0963">Cytoplasm</keyword>
<keyword evidence="7 13" id="KW-0547">Nucleotide-binding</keyword>
<dbReference type="OrthoDB" id="10261385at2759"/>
<dbReference type="STRING" id="133381.A0A2T9Z7T8"/>
<dbReference type="EMBL" id="MBFS01001754">
    <property type="protein sequence ID" value="PVV00663.1"/>
    <property type="molecule type" value="Genomic_DNA"/>
</dbReference>
<dbReference type="SUPFAM" id="SSF52374">
    <property type="entry name" value="Nucleotidylyl transferase"/>
    <property type="match status" value="1"/>
</dbReference>
<dbReference type="GO" id="GO:0005524">
    <property type="term" value="F:ATP binding"/>
    <property type="evidence" value="ECO:0007669"/>
    <property type="project" value="UniProtKB-KW"/>
</dbReference>
<keyword evidence="6 13" id="KW-0436">Ligase</keyword>
<dbReference type="GO" id="GO:0006436">
    <property type="term" value="P:tryptophanyl-tRNA aminoacylation"/>
    <property type="evidence" value="ECO:0007669"/>
    <property type="project" value="InterPro"/>
</dbReference>
<comment type="subcellular location">
    <subcellularLocation>
        <location evidence="1">Cytoplasm</location>
    </subcellularLocation>
</comment>
<evidence type="ECO:0000256" key="6">
    <source>
        <dbReference type="ARBA" id="ARBA00022598"/>
    </source>
</evidence>
<evidence type="ECO:0000256" key="1">
    <source>
        <dbReference type="ARBA" id="ARBA00004496"/>
    </source>
</evidence>
<evidence type="ECO:0000256" key="8">
    <source>
        <dbReference type="ARBA" id="ARBA00022840"/>
    </source>
</evidence>
<keyword evidence="9 13" id="KW-0648">Protein biosynthesis</keyword>
<comment type="similarity">
    <text evidence="2 13">Belongs to the class-I aminoacyl-tRNA synthetase family.</text>
</comment>
<dbReference type="CDD" id="cd00806">
    <property type="entry name" value="TrpRS_core"/>
    <property type="match status" value="1"/>
</dbReference>